<evidence type="ECO:0000313" key="2">
    <source>
        <dbReference type="Proteomes" id="UP000029986"/>
    </source>
</evidence>
<dbReference type="OrthoDB" id="6548256at2"/>
<dbReference type="RefSeq" id="WP_025801269.1">
    <property type="nucleotide sequence ID" value="NZ_CP009706.1"/>
</dbReference>
<evidence type="ECO:0000313" key="1">
    <source>
        <dbReference type="EMBL" id="AIU72784.1"/>
    </source>
</evidence>
<name>A0A097R229_HAFAL</name>
<dbReference type="PATRIC" id="fig|1453496.5.peg.2130"/>
<dbReference type="KEGG" id="hav:AT03_10600"/>
<dbReference type="EMBL" id="CP009706">
    <property type="protein sequence ID" value="AIU72784.1"/>
    <property type="molecule type" value="Genomic_DNA"/>
</dbReference>
<reference evidence="1 2" key="1">
    <citation type="journal article" date="2014" name="Gut Pathog.">
        <title>Gene clusters of Hafnia alvei strain FB1 important in survival and pathogenesis: a draft genome perspective.</title>
        <authorList>
            <person name="Tan J.Y."/>
            <person name="Yin W.F."/>
            <person name="Chan K.G."/>
        </authorList>
    </citation>
    <scope>NUCLEOTIDE SEQUENCE [LARGE SCALE GENOMIC DNA]</scope>
    <source>
        <strain evidence="1 2">FB1</strain>
    </source>
</reference>
<protein>
    <recommendedName>
        <fullName evidence="3">Protein DsrB</fullName>
    </recommendedName>
</protein>
<organism evidence="1 2">
    <name type="scientific">Hafnia alvei FB1</name>
    <dbReference type="NCBI Taxonomy" id="1453496"/>
    <lineage>
        <taxon>Bacteria</taxon>
        <taxon>Pseudomonadati</taxon>
        <taxon>Pseudomonadota</taxon>
        <taxon>Gammaproteobacteria</taxon>
        <taxon>Enterobacterales</taxon>
        <taxon>Hafniaceae</taxon>
        <taxon>Hafnia</taxon>
    </lineage>
</organism>
<sequence length="65" mass="7394">MKVNDLVSVKTDGGPRRIGKIVEVEEFSEGVMYLVTLDDYPNGVWFFNEIDSHDGTFVEPYHGDE</sequence>
<evidence type="ECO:0008006" key="3">
    <source>
        <dbReference type="Google" id="ProtNLM"/>
    </source>
</evidence>
<dbReference type="AlphaFoldDB" id="A0A097R229"/>
<dbReference type="GeneID" id="78452253"/>
<dbReference type="HOGENOM" id="CLU_189289_0_0_6"/>
<dbReference type="eggNOG" id="ENOG5032ZW5">
    <property type="taxonomic scope" value="Bacteria"/>
</dbReference>
<keyword evidence="2" id="KW-1185">Reference proteome</keyword>
<dbReference type="InterPro" id="IPR019717">
    <property type="entry name" value="Dextransucrase_DSRB"/>
</dbReference>
<proteinExistence type="predicted"/>
<accession>A0A097R229</accession>
<dbReference type="Pfam" id="PF10781">
    <property type="entry name" value="DSRB"/>
    <property type="match status" value="1"/>
</dbReference>
<gene>
    <name evidence="1" type="ORF">AT03_10600</name>
</gene>
<dbReference type="NCBIfam" id="NF007981">
    <property type="entry name" value="PRK10708.1"/>
    <property type="match status" value="1"/>
</dbReference>
<dbReference type="Proteomes" id="UP000029986">
    <property type="component" value="Chromosome"/>
</dbReference>